<dbReference type="InterPro" id="IPR046960">
    <property type="entry name" value="PPR_At4g14850-like_plant"/>
</dbReference>
<comment type="subcellular location">
    <subcellularLocation>
        <location evidence="1">Mitochondrion</location>
    </subcellularLocation>
</comment>
<evidence type="ECO:0000313" key="9">
    <source>
        <dbReference type="Proteomes" id="UP001141806"/>
    </source>
</evidence>
<sequence length="756" mass="84722">MSKRRATLASIKSVAALSKVCSSNSQLTAAYNFVDSIRTLTLAKHLNTATEISYFQAEPSIVGENPNSSGGEYPLDCQTNDPNGFCQNPDGFHRDSLGASRQNPSGFCREDPRAYQQNLDRFHAGSPREEYQQNPVAQVRNFNRPHGENAGNNGFYADLQRPNVYPREVTYQQNIHESYRASGSEVQRKPNEYYQGNPYESRGSVGTVYGAGVNLNGYSRENNGQFQQNPNGYHKESVGQFQPKPTGYYNESVNAGQFQHNSNEYQGGNVGQFQHNQNGFYRENVESVGHLQQNPNGYQSGIVGQFQQPNGYYKEAVGTVSQFQQNPNDLQREMLGSQAANNVRSDGENVETAENNQVRGTIDELDAFCKEGKVKEAVEVLGLLEKQNISIDLPRYLQLMQACGEAKALQEAKSVHDYLTKSMGPAKVSIHNKILEMYSKCGSMTDAYELFEKMPVRNLTTWDTMITYFAKNELGEDAIDMFTQFKEAGLRPDGQMFIGVFSACSVLGDISEGMLHFESMSKDFGIVPSMEHYVSVVDMLGSTGYLDEAVEFIEKVPFEPSIDVWETLMNLCRVHGNMKLGDHCAELVDFLDPSRLTDQSRSGLVPVRALDIAKEKEKKKLSGQNLLEVRSRVHEYRAGDTSHPEKDKIYALLKALSSQMREAGYVPETRFVLHDIDQEGKEEALLSHSERLAVAHGLISSPARSPIRIIKNLRVCGDCHSALKIISKLVGRELIIRDAKRFHHFKDGLCSCRDYW</sequence>
<keyword evidence="2" id="KW-0677">Repeat</keyword>
<evidence type="ECO:0000256" key="6">
    <source>
        <dbReference type="SAM" id="MobiDB-lite"/>
    </source>
</evidence>
<dbReference type="NCBIfam" id="TIGR00756">
    <property type="entry name" value="PPR"/>
    <property type="match status" value="2"/>
</dbReference>
<dbReference type="GO" id="GO:0003723">
    <property type="term" value="F:RNA binding"/>
    <property type="evidence" value="ECO:0007669"/>
    <property type="project" value="InterPro"/>
</dbReference>
<dbReference type="Proteomes" id="UP001141806">
    <property type="component" value="Unassembled WGS sequence"/>
</dbReference>
<dbReference type="GO" id="GO:0005739">
    <property type="term" value="C:mitochondrion"/>
    <property type="evidence" value="ECO:0007669"/>
    <property type="project" value="UniProtKB-SubCell"/>
</dbReference>
<dbReference type="Pfam" id="PF01535">
    <property type="entry name" value="PPR"/>
    <property type="match status" value="3"/>
</dbReference>
<evidence type="ECO:0000259" key="7">
    <source>
        <dbReference type="Pfam" id="PF14432"/>
    </source>
</evidence>
<dbReference type="PROSITE" id="PS51375">
    <property type="entry name" value="PPR"/>
    <property type="match status" value="1"/>
</dbReference>
<dbReference type="PANTHER" id="PTHR47926:SF388">
    <property type="entry name" value="DYW DOMAIN-CONTAINING PROTEIN"/>
    <property type="match status" value="1"/>
</dbReference>
<feature type="region of interest" description="Disordered" evidence="6">
    <location>
        <begin position="180"/>
        <end position="202"/>
    </location>
</feature>
<evidence type="ECO:0000256" key="2">
    <source>
        <dbReference type="ARBA" id="ARBA00022737"/>
    </source>
</evidence>
<dbReference type="InterPro" id="IPR011990">
    <property type="entry name" value="TPR-like_helical_dom_sf"/>
</dbReference>
<dbReference type="InterPro" id="IPR032867">
    <property type="entry name" value="DYW_dom"/>
</dbReference>
<evidence type="ECO:0000313" key="8">
    <source>
        <dbReference type="EMBL" id="KAJ4970924.1"/>
    </source>
</evidence>
<evidence type="ECO:0000256" key="3">
    <source>
        <dbReference type="ARBA" id="ARBA00022946"/>
    </source>
</evidence>
<evidence type="ECO:0000256" key="4">
    <source>
        <dbReference type="ARBA" id="ARBA00023128"/>
    </source>
</evidence>
<feature type="compositionally biased region" description="Polar residues" evidence="6">
    <location>
        <begin position="220"/>
        <end position="231"/>
    </location>
</feature>
<keyword evidence="9" id="KW-1185">Reference proteome</keyword>
<dbReference type="OrthoDB" id="1932290at2759"/>
<dbReference type="AlphaFoldDB" id="A0A9Q0KI51"/>
<organism evidence="8 9">
    <name type="scientific">Protea cynaroides</name>
    <dbReference type="NCBI Taxonomy" id="273540"/>
    <lineage>
        <taxon>Eukaryota</taxon>
        <taxon>Viridiplantae</taxon>
        <taxon>Streptophyta</taxon>
        <taxon>Embryophyta</taxon>
        <taxon>Tracheophyta</taxon>
        <taxon>Spermatophyta</taxon>
        <taxon>Magnoliopsida</taxon>
        <taxon>Proteales</taxon>
        <taxon>Proteaceae</taxon>
        <taxon>Protea</taxon>
    </lineage>
</organism>
<evidence type="ECO:0000256" key="1">
    <source>
        <dbReference type="ARBA" id="ARBA00004173"/>
    </source>
</evidence>
<comment type="caution">
    <text evidence="8">The sequence shown here is derived from an EMBL/GenBank/DDBJ whole genome shotgun (WGS) entry which is preliminary data.</text>
</comment>
<feature type="domain" description="DYW" evidence="7">
    <location>
        <begin position="664"/>
        <end position="756"/>
    </location>
</feature>
<feature type="repeat" description="PPR" evidence="5">
    <location>
        <begin position="458"/>
        <end position="492"/>
    </location>
</feature>
<protein>
    <recommendedName>
        <fullName evidence="7">DYW domain-containing protein</fullName>
    </recommendedName>
</protein>
<name>A0A9Q0KI51_9MAGN</name>
<dbReference type="Pfam" id="PF14432">
    <property type="entry name" value="DYW_deaminase"/>
    <property type="match status" value="1"/>
</dbReference>
<dbReference type="PANTHER" id="PTHR47926">
    <property type="entry name" value="PENTATRICOPEPTIDE REPEAT-CONTAINING PROTEIN"/>
    <property type="match status" value="1"/>
</dbReference>
<gene>
    <name evidence="8" type="ORF">NE237_004023</name>
</gene>
<feature type="region of interest" description="Disordered" evidence="6">
    <location>
        <begin position="220"/>
        <end position="251"/>
    </location>
</feature>
<dbReference type="GO" id="GO:0009451">
    <property type="term" value="P:RNA modification"/>
    <property type="evidence" value="ECO:0007669"/>
    <property type="project" value="InterPro"/>
</dbReference>
<evidence type="ECO:0000256" key="5">
    <source>
        <dbReference type="PROSITE-ProRule" id="PRU00708"/>
    </source>
</evidence>
<dbReference type="GO" id="GO:0008270">
    <property type="term" value="F:zinc ion binding"/>
    <property type="evidence" value="ECO:0007669"/>
    <property type="project" value="InterPro"/>
</dbReference>
<accession>A0A9Q0KI51</accession>
<dbReference type="EMBL" id="JAMYWD010000005">
    <property type="protein sequence ID" value="KAJ4970924.1"/>
    <property type="molecule type" value="Genomic_DNA"/>
</dbReference>
<dbReference type="FunFam" id="1.25.40.10:FF:000503">
    <property type="entry name" value="Pentatricopeptide repeat-containing protein, mitochondrial"/>
    <property type="match status" value="1"/>
</dbReference>
<dbReference type="InterPro" id="IPR002885">
    <property type="entry name" value="PPR_rpt"/>
</dbReference>
<dbReference type="Gene3D" id="1.25.40.10">
    <property type="entry name" value="Tetratricopeptide repeat domain"/>
    <property type="match status" value="1"/>
</dbReference>
<reference evidence="8" key="1">
    <citation type="journal article" date="2023" name="Plant J.">
        <title>The genome of the king protea, Protea cynaroides.</title>
        <authorList>
            <person name="Chang J."/>
            <person name="Duong T.A."/>
            <person name="Schoeman C."/>
            <person name="Ma X."/>
            <person name="Roodt D."/>
            <person name="Barker N."/>
            <person name="Li Z."/>
            <person name="Van de Peer Y."/>
            <person name="Mizrachi E."/>
        </authorList>
    </citation>
    <scope>NUCLEOTIDE SEQUENCE</scope>
    <source>
        <tissue evidence="8">Young leaves</tissue>
    </source>
</reference>
<keyword evidence="3" id="KW-0809">Transit peptide</keyword>
<keyword evidence="4" id="KW-0496">Mitochondrion</keyword>
<proteinExistence type="predicted"/>